<dbReference type="InterPro" id="IPR007890">
    <property type="entry name" value="CHASE2"/>
</dbReference>
<organism evidence="3">
    <name type="scientific">Desulfobacca acetoxidans</name>
    <dbReference type="NCBI Taxonomy" id="60893"/>
    <lineage>
        <taxon>Bacteria</taxon>
        <taxon>Pseudomonadati</taxon>
        <taxon>Thermodesulfobacteriota</taxon>
        <taxon>Desulfobaccia</taxon>
        <taxon>Desulfobaccales</taxon>
        <taxon>Desulfobaccaceae</taxon>
        <taxon>Desulfobacca</taxon>
    </lineage>
</organism>
<sequence>MIVAVLTLVVVCLALVKPPFTELIELKLYDLRFQYRGPIPVGKDIAIVAIDDDSLRSVGRWPWPREVISSLLKRLKEAQPRVIGLDIIFAEKSDTAVADSLNQVIQKLGQQGLGSEKVLCLLEEEKKACEYDRRLAEAIRQGPPAVLGFYFKKVGPRVISPEPPKALDPTVIQVSSYNMVRRLGQAGQHLPLIGAEGVEVNVPIISTAAAGGRYFNMIPDLDGAVRWYPLAIGYGPFVFAPLSLVTLQHFLNNRPLMITVSHFGVQEVRVGRQLIPVDRYGRFFINYSGHAGSFPTYSAAAVLEGKLPPAALKDKIVLVGATAVGIYDMRITPFSGVFPGVEIQANLIDNILRGNFLRSLPYSPLPEILIILGLGLMLGAVLPQASALWILGFSLLLLQGYVISNYLIFRYLGVHLDLLYPLLEIILVAAGVNVYSFLKEERARASLKKAFQSNVSPSVVEEIIKHSERLRLGGNAEN</sequence>
<keyword evidence="1" id="KW-0812">Transmembrane</keyword>
<accession>A0A7V6DPH4</accession>
<gene>
    <name evidence="3" type="ORF">ENV52_05645</name>
</gene>
<dbReference type="EMBL" id="DTGR01000087">
    <property type="protein sequence ID" value="HHS29169.1"/>
    <property type="molecule type" value="Genomic_DNA"/>
</dbReference>
<protein>
    <submittedName>
        <fullName evidence="3">CHASE2 domain-containing protein</fullName>
    </submittedName>
</protein>
<keyword evidence="1" id="KW-1133">Transmembrane helix</keyword>
<evidence type="ECO:0000259" key="2">
    <source>
        <dbReference type="SMART" id="SM01080"/>
    </source>
</evidence>
<reference evidence="3" key="1">
    <citation type="journal article" date="2020" name="mSystems">
        <title>Genome- and Community-Level Interaction Insights into Carbon Utilization and Element Cycling Functions of Hydrothermarchaeota in Hydrothermal Sediment.</title>
        <authorList>
            <person name="Zhou Z."/>
            <person name="Liu Y."/>
            <person name="Xu W."/>
            <person name="Pan J."/>
            <person name="Luo Z.H."/>
            <person name="Li M."/>
        </authorList>
    </citation>
    <scope>NUCLEOTIDE SEQUENCE [LARGE SCALE GENOMIC DNA]</scope>
    <source>
        <strain evidence="3">SpSt-767</strain>
    </source>
</reference>
<name>A0A7V6DPH4_9BACT</name>
<dbReference type="AlphaFoldDB" id="A0A7V6DPH4"/>
<feature type="transmembrane region" description="Helical" evidence="1">
    <location>
        <begin position="368"/>
        <end position="398"/>
    </location>
</feature>
<keyword evidence="1" id="KW-0472">Membrane</keyword>
<feature type="domain" description="CHASE2" evidence="2">
    <location>
        <begin position="21"/>
        <end position="382"/>
    </location>
</feature>
<proteinExistence type="predicted"/>
<dbReference type="Pfam" id="PF05226">
    <property type="entry name" value="CHASE2"/>
    <property type="match status" value="1"/>
</dbReference>
<evidence type="ECO:0000313" key="3">
    <source>
        <dbReference type="EMBL" id="HHS29169.1"/>
    </source>
</evidence>
<evidence type="ECO:0000256" key="1">
    <source>
        <dbReference type="SAM" id="Phobius"/>
    </source>
</evidence>
<feature type="transmembrane region" description="Helical" evidence="1">
    <location>
        <begin position="418"/>
        <end position="438"/>
    </location>
</feature>
<dbReference type="SMART" id="SM01080">
    <property type="entry name" value="CHASE2"/>
    <property type="match status" value="1"/>
</dbReference>
<comment type="caution">
    <text evidence="3">The sequence shown here is derived from an EMBL/GenBank/DDBJ whole genome shotgun (WGS) entry which is preliminary data.</text>
</comment>